<dbReference type="AlphaFoldDB" id="A0A4V0Z3X1"/>
<dbReference type="OrthoDB" id="9878856at2"/>
<dbReference type="Proteomes" id="UP000290637">
    <property type="component" value="Chromosome"/>
</dbReference>
<proteinExistence type="predicted"/>
<sequence>MLLDYLKADIAEMIELSQKIENYDATLAASHSMGSPITPADAAHAERSQRGRRLAELRDKWGV</sequence>
<organism evidence="2 3">
    <name type="scientific">Pseudoduganella lutea</name>
    <dbReference type="NCBI Taxonomy" id="321985"/>
    <lineage>
        <taxon>Bacteria</taxon>
        <taxon>Pseudomonadati</taxon>
        <taxon>Pseudomonadota</taxon>
        <taxon>Betaproteobacteria</taxon>
        <taxon>Burkholderiales</taxon>
        <taxon>Oxalobacteraceae</taxon>
        <taxon>Telluria group</taxon>
        <taxon>Pseudoduganella</taxon>
    </lineage>
</organism>
<feature type="region of interest" description="Disordered" evidence="1">
    <location>
        <begin position="34"/>
        <end position="63"/>
    </location>
</feature>
<protein>
    <submittedName>
        <fullName evidence="2">Uncharacterized protein</fullName>
    </submittedName>
</protein>
<accession>A0A4V0Z3X1</accession>
<dbReference type="KEGG" id="plue:EWM63_19590"/>
<reference evidence="2 3" key="1">
    <citation type="submission" date="2019-02" db="EMBL/GenBank/DDBJ databases">
        <title>Draft Genome Sequences of Six Type Strains of the Genus Massilia.</title>
        <authorList>
            <person name="Miess H."/>
            <person name="Frediansyhah A."/>
            <person name="Gross H."/>
        </authorList>
    </citation>
    <scope>NUCLEOTIDE SEQUENCE [LARGE SCALE GENOMIC DNA]</scope>
    <source>
        <strain evidence="2 3">DSM 17473</strain>
    </source>
</reference>
<keyword evidence="3" id="KW-1185">Reference proteome</keyword>
<gene>
    <name evidence="2" type="ORF">EWM63_19590</name>
</gene>
<evidence type="ECO:0000313" key="3">
    <source>
        <dbReference type="Proteomes" id="UP000290637"/>
    </source>
</evidence>
<evidence type="ECO:0000256" key="1">
    <source>
        <dbReference type="SAM" id="MobiDB-lite"/>
    </source>
</evidence>
<name>A0A4V0Z3X1_9BURK</name>
<feature type="compositionally biased region" description="Basic and acidic residues" evidence="1">
    <location>
        <begin position="43"/>
        <end position="63"/>
    </location>
</feature>
<dbReference type="EMBL" id="CP035913">
    <property type="protein sequence ID" value="QBE64923.1"/>
    <property type="molecule type" value="Genomic_DNA"/>
</dbReference>
<dbReference type="RefSeq" id="WP_130188038.1">
    <property type="nucleotide sequence ID" value="NZ_CP035913.1"/>
</dbReference>
<evidence type="ECO:0000313" key="2">
    <source>
        <dbReference type="EMBL" id="QBE64923.1"/>
    </source>
</evidence>